<dbReference type="Gene3D" id="3.80.10.10">
    <property type="entry name" value="Ribonuclease Inhibitor"/>
    <property type="match status" value="1"/>
</dbReference>
<evidence type="ECO:0000313" key="2">
    <source>
        <dbReference type="Proteomes" id="UP001470230"/>
    </source>
</evidence>
<keyword evidence="2" id="KW-1185">Reference proteome</keyword>
<gene>
    <name evidence="1" type="ORF">M9Y10_044997</name>
</gene>
<organism evidence="1 2">
    <name type="scientific">Tritrichomonas musculus</name>
    <dbReference type="NCBI Taxonomy" id="1915356"/>
    <lineage>
        <taxon>Eukaryota</taxon>
        <taxon>Metamonada</taxon>
        <taxon>Parabasalia</taxon>
        <taxon>Tritrichomonadida</taxon>
        <taxon>Tritrichomonadidae</taxon>
        <taxon>Tritrichomonas</taxon>
    </lineage>
</organism>
<dbReference type="PANTHER" id="PTHR24112">
    <property type="entry name" value="LEUCINE-RICH REPEAT, ISOFORM F-RELATED"/>
    <property type="match status" value="1"/>
</dbReference>
<dbReference type="InterPro" id="IPR051279">
    <property type="entry name" value="PP1-Reg/Actin-Interact_Protein"/>
</dbReference>
<dbReference type="SUPFAM" id="SSF52047">
    <property type="entry name" value="RNI-like"/>
    <property type="match status" value="1"/>
</dbReference>
<proteinExistence type="predicted"/>
<protein>
    <recommendedName>
        <fullName evidence="3">Leucine Rich Repeat family protein</fullName>
    </recommendedName>
</protein>
<dbReference type="EMBL" id="JAPFFF010000009">
    <property type="protein sequence ID" value="KAK8882355.1"/>
    <property type="molecule type" value="Genomic_DNA"/>
</dbReference>
<reference evidence="1 2" key="1">
    <citation type="submission" date="2024-04" db="EMBL/GenBank/DDBJ databases">
        <title>Tritrichomonas musculus Genome.</title>
        <authorList>
            <person name="Alves-Ferreira E."/>
            <person name="Grigg M."/>
            <person name="Lorenzi H."/>
            <person name="Galac M."/>
        </authorList>
    </citation>
    <scope>NUCLEOTIDE SEQUENCE [LARGE SCALE GENOMIC DNA]</scope>
    <source>
        <strain evidence="1 2">EAF2021</strain>
    </source>
</reference>
<dbReference type="InterPro" id="IPR032675">
    <property type="entry name" value="LRR_dom_sf"/>
</dbReference>
<accession>A0ABR2JU81</accession>
<dbReference type="PANTHER" id="PTHR24112:SF64">
    <property type="entry name" value="CHROMOSOME UNDETERMINED SCAFFOLD_46, WHOLE GENOME SHOTGUN SEQUENCE"/>
    <property type="match status" value="1"/>
</dbReference>
<evidence type="ECO:0008006" key="3">
    <source>
        <dbReference type="Google" id="ProtNLM"/>
    </source>
</evidence>
<evidence type="ECO:0000313" key="1">
    <source>
        <dbReference type="EMBL" id="KAK8882355.1"/>
    </source>
</evidence>
<dbReference type="Proteomes" id="UP001470230">
    <property type="component" value="Unassembled WGS sequence"/>
</dbReference>
<name>A0ABR2JU81_9EUKA</name>
<comment type="caution">
    <text evidence="1">The sequence shown here is derived from an EMBL/GenBank/DDBJ whole genome shotgun (WGS) entry which is preliminary data.</text>
</comment>
<sequence>MTDMPFMCFIPASEKVISSSYLQQILPGGEHREILLVVTEFNLHLFIKTNSSSGINEFACHPYCNLFYIDFIDELTFRLTFSSNNNQNPFDGKNTFILTLVNKAPSTITEVIYNTAKITLPSSNYLRVNRKLKESSFPRIYTDIPLSYRTFMHRYRALLAWKKIFPPQFSLQKLRDFLCTKPTVIDLGIIIDLDLDVSTFIHASDVVPRLSSIIIPGDIKPSLLFGILKKVLPYCAHIQKITINKNIDQSFYNFLNFLNRQNKISIQIIQFQDCQIPQVLIKSMQTLLMKHKIALSIIRCDLSQSLNKLFSIINTTENLSNLNLTSVLLNRSQNFPEMWNLTHLSLRGCGLDIYSILSSLDQTVPNIQYLDLSRNDCLTRFPQTIVIPECLTDLFLSQIHWSPSNFFTIFKSCCYTKRPISLSLADAIFTSRRESFRQFYGSFQDILNIENPNFYALYWNHNHIRSIFLQFLLKCNNLKFISFSGCKIKHHVVRMLQKFVETHNSLHTFDLHGSIHVTFTDMLSKLFYWLKKSRHIRRIDISKNKMGPQCIQSLAELISTNMKINQILIDEFDITEYSSLLPLINALKDRKAPIYVQYPEETFSKLKERGEIDDENLRAIRSLFRSPYAPKEQDCAQQWQLLIDQEYPEWPRINAVKDLSNNSSIIPDDNQHSISKFKLEDVNPPSSHGHKHKAKKETAYATANNNNNNNSTKIIPNFFLFDVPLPPDEDFIRLHWEKRKSLDALSKALESSFTNSKS</sequence>